<gene>
    <name evidence="1" type="ORF">H4F98_07460</name>
</gene>
<dbReference type="InterPro" id="IPR058979">
    <property type="entry name" value="LysC-like"/>
</dbReference>
<dbReference type="RefSeq" id="WP_182686346.1">
    <property type="nucleotide sequence ID" value="NZ_JACHTF010000006.1"/>
</dbReference>
<reference evidence="1 2" key="1">
    <citation type="submission" date="2020-08" db="EMBL/GenBank/DDBJ databases">
        <authorList>
            <person name="Xu S."/>
            <person name="Li A."/>
        </authorList>
    </citation>
    <scope>NUCLEOTIDE SEQUENCE [LARGE SCALE GENOMIC DNA]</scope>
    <source>
        <strain evidence="1 2">119BY6-57</strain>
    </source>
</reference>
<dbReference type="Pfam" id="PF23793">
    <property type="entry name" value="LysC"/>
    <property type="match status" value="1"/>
</dbReference>
<comment type="caution">
    <text evidence="1">The sequence shown here is derived from an EMBL/GenBank/DDBJ whole genome shotgun (WGS) entry which is preliminary data.</text>
</comment>
<dbReference type="Proteomes" id="UP000523196">
    <property type="component" value="Unassembled WGS sequence"/>
</dbReference>
<name>A0A7W3TLJ3_9GAMM</name>
<dbReference type="AlphaFoldDB" id="A0A7W3TLJ3"/>
<dbReference type="EMBL" id="JACHTF010000006">
    <property type="protein sequence ID" value="MBB1060411.1"/>
    <property type="molecule type" value="Genomic_DNA"/>
</dbReference>
<proteinExistence type="predicted"/>
<organism evidence="1 2">
    <name type="scientific">Marilutibacter spongiae</name>
    <dbReference type="NCBI Taxonomy" id="2025720"/>
    <lineage>
        <taxon>Bacteria</taxon>
        <taxon>Pseudomonadati</taxon>
        <taxon>Pseudomonadota</taxon>
        <taxon>Gammaproteobacteria</taxon>
        <taxon>Lysobacterales</taxon>
        <taxon>Lysobacteraceae</taxon>
        <taxon>Marilutibacter</taxon>
    </lineage>
</organism>
<sequence>MRSAVLIAIALMAGCRSCPDIKVPELVRVPVPTMVPVPAELTEPCAQVAKRDNTVGEAVRLANARKAALEECSKRMSQIRSLGTEVKP</sequence>
<keyword evidence="2" id="KW-1185">Reference proteome</keyword>
<accession>A0A7W3TLJ3</accession>
<evidence type="ECO:0000313" key="1">
    <source>
        <dbReference type="EMBL" id="MBB1060411.1"/>
    </source>
</evidence>
<evidence type="ECO:0000313" key="2">
    <source>
        <dbReference type="Proteomes" id="UP000523196"/>
    </source>
</evidence>
<protein>
    <submittedName>
        <fullName evidence="1">Uncharacterized protein</fullName>
    </submittedName>
</protein>
<dbReference type="PROSITE" id="PS51257">
    <property type="entry name" value="PROKAR_LIPOPROTEIN"/>
    <property type="match status" value="1"/>
</dbReference>